<dbReference type="GO" id="GO:0000287">
    <property type="term" value="F:magnesium ion binding"/>
    <property type="evidence" value="ECO:0007669"/>
    <property type="project" value="UniProtKB-UniRule"/>
</dbReference>
<dbReference type="HAMAP" id="MF_00917">
    <property type="entry name" value="QueE"/>
    <property type="match status" value="1"/>
</dbReference>
<keyword evidence="4 8" id="KW-0460">Magnesium</keyword>
<dbReference type="PANTHER" id="PTHR42836:SF1">
    <property type="entry name" value="7-CARBOXY-7-DEAZAGUANINE SYNTHASE"/>
    <property type="match status" value="1"/>
</dbReference>
<keyword evidence="11" id="KW-1185">Reference proteome</keyword>
<feature type="binding site" evidence="8">
    <location>
        <position position="44"/>
    </location>
    <ligand>
        <name>Mg(2+)</name>
        <dbReference type="ChEBI" id="CHEBI:18420"/>
    </ligand>
</feature>
<dbReference type="PIRSF" id="PIRSF000370">
    <property type="entry name" value="QueE"/>
    <property type="match status" value="1"/>
</dbReference>
<dbReference type="InterPro" id="IPR013785">
    <property type="entry name" value="Aldolase_TIM"/>
</dbReference>
<feature type="binding site" evidence="8">
    <location>
        <position position="35"/>
    </location>
    <ligand>
        <name>[4Fe-4S] cluster</name>
        <dbReference type="ChEBI" id="CHEBI:49883"/>
        <note>4Fe-4S-S-AdoMet</note>
    </ligand>
</feature>
<comment type="subunit">
    <text evidence="8">Homodimer.</text>
</comment>
<organism evidence="10 11">
    <name type="scientific">Desulfobulbus oralis</name>
    <dbReference type="NCBI Taxonomy" id="1986146"/>
    <lineage>
        <taxon>Bacteria</taxon>
        <taxon>Pseudomonadati</taxon>
        <taxon>Thermodesulfobacteriota</taxon>
        <taxon>Desulfobulbia</taxon>
        <taxon>Desulfobulbales</taxon>
        <taxon>Desulfobulbaceae</taxon>
        <taxon>Desulfobulbus</taxon>
    </lineage>
</organism>
<feature type="binding site" evidence="8">
    <location>
        <position position="76"/>
    </location>
    <ligand>
        <name>S-adenosyl-L-methionine</name>
        <dbReference type="ChEBI" id="CHEBI:59789"/>
    </ligand>
</feature>
<reference evidence="10 11" key="1">
    <citation type="journal article" date="2018" name="MBio">
        <title>Insights into the evolution of host association through the isolation and characterization of a novel human periodontal pathobiont, Desulfobulbus oralis.</title>
        <authorList>
            <person name="Cross K.L."/>
            <person name="Chirania P."/>
            <person name="Xiong W."/>
            <person name="Beall C.J."/>
            <person name="Elkins J.G."/>
            <person name="Giannone R.J."/>
            <person name="Griffen A.L."/>
            <person name="Guss A.M."/>
            <person name="Hettich R.L."/>
            <person name="Joshi S.S."/>
            <person name="Mokrzan E.M."/>
            <person name="Martin R.K."/>
            <person name="Zhulin I.B."/>
            <person name="Leys E.J."/>
            <person name="Podar M."/>
        </authorList>
    </citation>
    <scope>NUCLEOTIDE SEQUENCE [LARGE SCALE GENOMIC DNA]</scope>
    <source>
        <strain evidence="10 11">ORNL</strain>
    </source>
</reference>
<evidence type="ECO:0000256" key="8">
    <source>
        <dbReference type="HAMAP-Rule" id="MF_00917"/>
    </source>
</evidence>
<dbReference type="EMBL" id="CP021255">
    <property type="protein sequence ID" value="AVD71144.1"/>
    <property type="molecule type" value="Genomic_DNA"/>
</dbReference>
<comment type="cofactor">
    <cofactor evidence="8">
        <name>S-adenosyl-L-methionine</name>
        <dbReference type="ChEBI" id="CHEBI:59789"/>
    </cofactor>
    <text evidence="8">Binds 1 S-adenosyl-L-methionine per subunit.</text>
</comment>
<feature type="binding site" evidence="8">
    <location>
        <position position="42"/>
    </location>
    <ligand>
        <name>[4Fe-4S] cluster</name>
        <dbReference type="ChEBI" id="CHEBI:49883"/>
        <note>4Fe-4S-S-AdoMet</note>
    </ligand>
</feature>
<dbReference type="EC" id="4.3.99.3" evidence="8"/>
<feature type="binding site" evidence="8">
    <location>
        <position position="39"/>
    </location>
    <ligand>
        <name>[4Fe-4S] cluster</name>
        <dbReference type="ChEBI" id="CHEBI:49883"/>
        <note>4Fe-4S-S-AdoMet</note>
    </ligand>
</feature>
<dbReference type="Gene3D" id="3.20.20.70">
    <property type="entry name" value="Aldolase class I"/>
    <property type="match status" value="1"/>
</dbReference>
<evidence type="ECO:0000256" key="3">
    <source>
        <dbReference type="ARBA" id="ARBA00022723"/>
    </source>
</evidence>
<dbReference type="OrthoDB" id="9792276at2"/>
<feature type="domain" description="Radical SAM core" evidence="9">
    <location>
        <begin position="34"/>
        <end position="107"/>
    </location>
</feature>
<dbReference type="InterPro" id="IPR007197">
    <property type="entry name" value="rSAM"/>
</dbReference>
<dbReference type="InterPro" id="IPR024924">
    <property type="entry name" value="7-CO-7-deazaguanine_synth-like"/>
</dbReference>
<comment type="cofactor">
    <cofactor evidence="8">
        <name>Mg(2+)</name>
        <dbReference type="ChEBI" id="CHEBI:18420"/>
    </cofactor>
</comment>
<keyword evidence="2 8" id="KW-0949">S-adenosyl-L-methionine</keyword>
<dbReference type="InterPro" id="IPR058240">
    <property type="entry name" value="rSAM_sf"/>
</dbReference>
<feature type="binding site" evidence="8">
    <location>
        <begin position="16"/>
        <end position="18"/>
    </location>
    <ligand>
        <name>substrate</name>
    </ligand>
</feature>
<keyword evidence="8" id="KW-0671">Queuosine biosynthesis</keyword>
<comment type="pathway">
    <text evidence="8">Purine metabolism; 7-cyano-7-deazaguanine biosynthesis.</text>
</comment>
<comment type="similarity">
    <text evidence="8">Belongs to the radical SAM superfamily. 7-carboxy-7-deazaguanine synthase family.</text>
</comment>
<evidence type="ECO:0000313" key="11">
    <source>
        <dbReference type="Proteomes" id="UP000239867"/>
    </source>
</evidence>
<protein>
    <recommendedName>
        <fullName evidence="8">7-carboxy-7-deazaguanine synthase</fullName>
        <shortName evidence="8">CDG synthase</shortName>
        <ecNumber evidence="8">4.3.99.3</ecNumber>
    </recommendedName>
    <alternativeName>
        <fullName evidence="8">Queuosine biosynthesis protein QueE</fullName>
    </alternativeName>
</protein>
<feature type="binding site" evidence="8">
    <location>
        <position position="74"/>
    </location>
    <ligand>
        <name>substrate</name>
    </ligand>
</feature>
<dbReference type="GO" id="GO:1904047">
    <property type="term" value="F:S-adenosyl-L-methionine binding"/>
    <property type="evidence" value="ECO:0007669"/>
    <property type="project" value="UniProtKB-UniRule"/>
</dbReference>
<evidence type="ECO:0000256" key="5">
    <source>
        <dbReference type="ARBA" id="ARBA00023004"/>
    </source>
</evidence>
<evidence type="ECO:0000256" key="2">
    <source>
        <dbReference type="ARBA" id="ARBA00022691"/>
    </source>
</evidence>
<comment type="cofactor">
    <cofactor evidence="8">
        <name>[4Fe-4S] cluster</name>
        <dbReference type="ChEBI" id="CHEBI:49883"/>
    </cofactor>
    <text evidence="8">Binds 1 [4Fe-4S] cluster. The cluster is coordinated with 3 cysteines and an exchangeable S-adenosyl-L-methionine.</text>
</comment>
<dbReference type="GO" id="GO:0008616">
    <property type="term" value="P:tRNA queuosine(34) biosynthetic process"/>
    <property type="evidence" value="ECO:0007669"/>
    <property type="project" value="UniProtKB-UniRule"/>
</dbReference>
<proteinExistence type="inferred from homology"/>
<keyword evidence="5 8" id="KW-0408">Iron</keyword>
<dbReference type="SFLD" id="SFLDS00029">
    <property type="entry name" value="Radical_SAM"/>
    <property type="match status" value="1"/>
</dbReference>
<accession>A0A2L1GND9</accession>
<dbReference type="PANTHER" id="PTHR42836">
    <property type="entry name" value="7-CARBOXY-7-DEAZAGUANINE SYNTHASE"/>
    <property type="match status" value="1"/>
</dbReference>
<dbReference type="Proteomes" id="UP000239867">
    <property type="component" value="Chromosome"/>
</dbReference>
<feature type="binding site" evidence="8">
    <location>
        <begin position="41"/>
        <end position="43"/>
    </location>
    <ligand>
        <name>S-adenosyl-L-methionine</name>
        <dbReference type="ChEBI" id="CHEBI:59789"/>
    </ligand>
</feature>
<dbReference type="GO" id="GO:0016840">
    <property type="term" value="F:carbon-nitrogen lyase activity"/>
    <property type="evidence" value="ECO:0007669"/>
    <property type="project" value="UniProtKB-UniRule"/>
</dbReference>
<evidence type="ECO:0000256" key="1">
    <source>
        <dbReference type="ARBA" id="ARBA00022485"/>
    </source>
</evidence>
<dbReference type="CDD" id="cd01335">
    <property type="entry name" value="Radical_SAM"/>
    <property type="match status" value="1"/>
</dbReference>
<evidence type="ECO:0000259" key="9">
    <source>
        <dbReference type="Pfam" id="PF04055"/>
    </source>
</evidence>
<feature type="binding site" evidence="8">
    <location>
        <position position="31"/>
    </location>
    <ligand>
        <name>substrate</name>
    </ligand>
</feature>
<dbReference type="UniPathway" id="UPA00391"/>
<keyword evidence="1 8" id="KW-0004">4Fe-4S</keyword>
<keyword evidence="6 8" id="KW-0411">Iron-sulfur</keyword>
<name>A0A2L1GND9_9BACT</name>
<keyword evidence="7 8" id="KW-0456">Lyase</keyword>
<sequence length="223" mass="24407">MQTSAELALCECFYSIQGESARAGLPCLFFRLAGCNLRCLWCDSTYSFTGGRPCTVAEAAAWALGHACPLVELTGGEPLLQEGAYPLIERLLAGGKEVLLETNGTLSLARVPLEVSVILDVKCPGSGMAAYFCPENLELLALRKKRGSTDEVKFVLADETDFFWALDFVRRHGLHALVPVLFSPVRPGLEPERLAELMLAHQAPARLQLQLHTLLWPGRKRGV</sequence>
<evidence type="ECO:0000256" key="6">
    <source>
        <dbReference type="ARBA" id="ARBA00023014"/>
    </source>
</evidence>
<evidence type="ECO:0000256" key="4">
    <source>
        <dbReference type="ARBA" id="ARBA00022842"/>
    </source>
</evidence>
<dbReference type="KEGG" id="deo:CAY53_06315"/>
<dbReference type="Pfam" id="PF04055">
    <property type="entry name" value="Radical_SAM"/>
    <property type="match status" value="1"/>
</dbReference>
<dbReference type="GO" id="GO:0051539">
    <property type="term" value="F:4 iron, 4 sulfur cluster binding"/>
    <property type="evidence" value="ECO:0007669"/>
    <property type="project" value="UniProtKB-UniRule"/>
</dbReference>
<keyword evidence="3 8" id="KW-0479">Metal-binding</keyword>
<comment type="caution">
    <text evidence="8">Lacks conserved residue(s) required for the propagation of feature annotation.</text>
</comment>
<dbReference type="RefSeq" id="WP_104936418.1">
    <property type="nucleotide sequence ID" value="NZ_CP021255.1"/>
</dbReference>
<dbReference type="SUPFAM" id="SSF102114">
    <property type="entry name" value="Radical SAM enzymes"/>
    <property type="match status" value="1"/>
</dbReference>
<comment type="function">
    <text evidence="8">Catalyzes the complex heterocyclic radical-mediated conversion of 6-carboxy-5,6,7,8-tetrahydropterin (CPH4) to 7-carboxy-7-deazaguanine (CDG), a step common to the biosynthetic pathways of all 7-deazapurine-containing compounds.</text>
</comment>
<evidence type="ECO:0000256" key="7">
    <source>
        <dbReference type="ARBA" id="ARBA00023239"/>
    </source>
</evidence>
<gene>
    <name evidence="8" type="primary">queE</name>
    <name evidence="10" type="ORF">CAY53_06315</name>
</gene>
<comment type="catalytic activity">
    <reaction evidence="8">
        <text>6-carboxy-5,6,7,8-tetrahydropterin + H(+) = 7-carboxy-7-carbaguanine + NH4(+)</text>
        <dbReference type="Rhea" id="RHEA:27974"/>
        <dbReference type="ChEBI" id="CHEBI:15378"/>
        <dbReference type="ChEBI" id="CHEBI:28938"/>
        <dbReference type="ChEBI" id="CHEBI:61032"/>
        <dbReference type="ChEBI" id="CHEBI:61036"/>
        <dbReference type="EC" id="4.3.99.3"/>
    </reaction>
</comment>
<evidence type="ECO:0000313" key="10">
    <source>
        <dbReference type="EMBL" id="AVD71144.1"/>
    </source>
</evidence>
<dbReference type="AlphaFoldDB" id="A0A2L1GND9"/>